<dbReference type="GO" id="GO:0006351">
    <property type="term" value="P:DNA-templated transcription"/>
    <property type="evidence" value="ECO:0007669"/>
    <property type="project" value="InterPro"/>
</dbReference>
<keyword evidence="1" id="KW-0479">Metal-binding</keyword>
<gene>
    <name evidence="5" type="ORF">CYLTODRAFT_387183</name>
</gene>
<accession>A0A0D7BRN5</accession>
<dbReference type="PANTHER" id="PTHR46910">
    <property type="entry name" value="TRANSCRIPTION FACTOR PDR1"/>
    <property type="match status" value="1"/>
</dbReference>
<dbReference type="EMBL" id="KN880437">
    <property type="protein sequence ID" value="KIY73183.1"/>
    <property type="molecule type" value="Genomic_DNA"/>
</dbReference>
<dbReference type="STRING" id="1314674.A0A0D7BRN5"/>
<organism evidence="5 6">
    <name type="scientific">Cylindrobasidium torrendii FP15055 ss-10</name>
    <dbReference type="NCBI Taxonomy" id="1314674"/>
    <lineage>
        <taxon>Eukaryota</taxon>
        <taxon>Fungi</taxon>
        <taxon>Dikarya</taxon>
        <taxon>Basidiomycota</taxon>
        <taxon>Agaricomycotina</taxon>
        <taxon>Agaricomycetes</taxon>
        <taxon>Agaricomycetidae</taxon>
        <taxon>Agaricales</taxon>
        <taxon>Marasmiineae</taxon>
        <taxon>Physalacriaceae</taxon>
        <taxon>Cylindrobasidium</taxon>
    </lineage>
</organism>
<dbReference type="InterPro" id="IPR036864">
    <property type="entry name" value="Zn2-C6_fun-type_DNA-bd_sf"/>
</dbReference>
<dbReference type="PROSITE" id="PS50048">
    <property type="entry name" value="ZN2_CY6_FUNGAL_2"/>
    <property type="match status" value="1"/>
</dbReference>
<dbReference type="PROSITE" id="PS00463">
    <property type="entry name" value="ZN2_CY6_FUNGAL_1"/>
    <property type="match status" value="1"/>
</dbReference>
<feature type="coiled-coil region" evidence="3">
    <location>
        <begin position="56"/>
        <end position="83"/>
    </location>
</feature>
<evidence type="ECO:0000256" key="3">
    <source>
        <dbReference type="SAM" id="Coils"/>
    </source>
</evidence>
<dbReference type="Pfam" id="PF04082">
    <property type="entry name" value="Fungal_trans"/>
    <property type="match status" value="1"/>
</dbReference>
<dbReference type="SMART" id="SM00066">
    <property type="entry name" value="GAL4"/>
    <property type="match status" value="1"/>
</dbReference>
<evidence type="ECO:0000313" key="6">
    <source>
        <dbReference type="Proteomes" id="UP000054007"/>
    </source>
</evidence>
<dbReference type="Proteomes" id="UP000054007">
    <property type="component" value="Unassembled WGS sequence"/>
</dbReference>
<dbReference type="AlphaFoldDB" id="A0A0D7BRN5"/>
<sequence>MSTEVIKPKRLNGSCDFCRKRKIRCDSATQQNNECTQCRINGQTCTHNTTPKKRGVTNYSRQVTTLQQRVRDLEEALEKERSKSSFIDNADSSALSAANSPFDSPESSSGIDDLVESMERTSLHQDGRYFGPSSSVYFMAKALESTPGLDIGSSDFDPDQRWTMHSWEYVRYPALVFPEPDLLASLVDIYFKYPAMYSLPVIHEASFRGDLAAGLHVVDMSFGCLVLAACAIASRFTDDRRCRLEDDNQHSAGWKFFVQTLQVPYRLRPTLHDVQYCCLHLMYAMGSSAPQTNWTMIGIGMRFALELGLHRKHQGKLTVEDETRKRVFWSLLFVDRHVSLQFGRPFAINDEDFDVELPVPCDAEYFENDFQQPPDKPAKIAGFIHHLRIVHIISLIAKQINGLKKSRIQPIPDPSTIDSLLNAWFNAIPDHLRWDPQNRHDSIYYYDSAMLYVVFYDTQLNHHRQFLHGKNAHLLPSMSICLNAARSLSRLMETLHSRHNIPFFVIDMTAFNAGIILCTNIRKQRYMNCIPSSALDHDVEDLWRLIGILERDAAFFHLSGRLAQSLKGLVNIPMHQHGHPTACPLLVAPSGYVNQSGMSSPDWSKMDPTLFGLEPPLELPWGTAMPEMIFMEGEDTQKWIEAGVSEPQWLRELGSGSHMTDFFSQ</sequence>
<dbReference type="SMART" id="SM00906">
    <property type="entry name" value="Fungal_trans"/>
    <property type="match status" value="1"/>
</dbReference>
<dbReference type="CDD" id="cd00067">
    <property type="entry name" value="GAL4"/>
    <property type="match status" value="1"/>
</dbReference>
<proteinExistence type="predicted"/>
<feature type="domain" description="Zn(2)-C6 fungal-type" evidence="4">
    <location>
        <begin position="14"/>
        <end position="47"/>
    </location>
</feature>
<dbReference type="CDD" id="cd12148">
    <property type="entry name" value="fungal_TF_MHR"/>
    <property type="match status" value="1"/>
</dbReference>
<evidence type="ECO:0000313" key="5">
    <source>
        <dbReference type="EMBL" id="KIY73183.1"/>
    </source>
</evidence>
<dbReference type="SUPFAM" id="SSF57701">
    <property type="entry name" value="Zn2/Cys6 DNA-binding domain"/>
    <property type="match status" value="1"/>
</dbReference>
<name>A0A0D7BRN5_9AGAR</name>
<dbReference type="Gene3D" id="4.10.240.10">
    <property type="entry name" value="Zn(2)-C6 fungal-type DNA-binding domain"/>
    <property type="match status" value="1"/>
</dbReference>
<dbReference type="GO" id="GO:0000981">
    <property type="term" value="F:DNA-binding transcription factor activity, RNA polymerase II-specific"/>
    <property type="evidence" value="ECO:0007669"/>
    <property type="project" value="InterPro"/>
</dbReference>
<evidence type="ECO:0000256" key="2">
    <source>
        <dbReference type="ARBA" id="ARBA00023242"/>
    </source>
</evidence>
<keyword evidence="6" id="KW-1185">Reference proteome</keyword>
<dbReference type="GO" id="GO:0008270">
    <property type="term" value="F:zinc ion binding"/>
    <property type="evidence" value="ECO:0007669"/>
    <property type="project" value="InterPro"/>
</dbReference>
<protein>
    <recommendedName>
        <fullName evidence="4">Zn(2)-C6 fungal-type domain-containing protein</fullName>
    </recommendedName>
</protein>
<evidence type="ECO:0000259" key="4">
    <source>
        <dbReference type="PROSITE" id="PS50048"/>
    </source>
</evidence>
<dbReference type="Pfam" id="PF00172">
    <property type="entry name" value="Zn_clus"/>
    <property type="match status" value="1"/>
</dbReference>
<dbReference type="OrthoDB" id="4456959at2759"/>
<evidence type="ECO:0000256" key="1">
    <source>
        <dbReference type="ARBA" id="ARBA00022723"/>
    </source>
</evidence>
<dbReference type="InterPro" id="IPR050987">
    <property type="entry name" value="AtrR-like"/>
</dbReference>
<dbReference type="PANTHER" id="PTHR46910:SF38">
    <property type="entry name" value="ZN(2)-C6 FUNGAL-TYPE DOMAIN-CONTAINING PROTEIN"/>
    <property type="match status" value="1"/>
</dbReference>
<reference evidence="5 6" key="1">
    <citation type="journal article" date="2015" name="Fungal Genet. Biol.">
        <title>Evolution of novel wood decay mechanisms in Agaricales revealed by the genome sequences of Fistulina hepatica and Cylindrobasidium torrendii.</title>
        <authorList>
            <person name="Floudas D."/>
            <person name="Held B.W."/>
            <person name="Riley R."/>
            <person name="Nagy L.G."/>
            <person name="Koehler G."/>
            <person name="Ransdell A.S."/>
            <person name="Younus H."/>
            <person name="Chow J."/>
            <person name="Chiniquy J."/>
            <person name="Lipzen A."/>
            <person name="Tritt A."/>
            <person name="Sun H."/>
            <person name="Haridas S."/>
            <person name="LaButti K."/>
            <person name="Ohm R.A."/>
            <person name="Kues U."/>
            <person name="Blanchette R.A."/>
            <person name="Grigoriev I.V."/>
            <person name="Minto R.E."/>
            <person name="Hibbett D.S."/>
        </authorList>
    </citation>
    <scope>NUCLEOTIDE SEQUENCE [LARGE SCALE GENOMIC DNA]</scope>
    <source>
        <strain evidence="5 6">FP15055 ss-10</strain>
    </source>
</reference>
<dbReference type="InterPro" id="IPR007219">
    <property type="entry name" value="XnlR_reg_dom"/>
</dbReference>
<dbReference type="InterPro" id="IPR001138">
    <property type="entry name" value="Zn2Cys6_DnaBD"/>
</dbReference>
<dbReference type="GO" id="GO:0003677">
    <property type="term" value="F:DNA binding"/>
    <property type="evidence" value="ECO:0007669"/>
    <property type="project" value="InterPro"/>
</dbReference>
<keyword evidence="3" id="KW-0175">Coiled coil</keyword>
<keyword evidence="2" id="KW-0539">Nucleus</keyword>